<feature type="transmembrane region" description="Helical" evidence="1">
    <location>
        <begin position="6"/>
        <end position="26"/>
    </location>
</feature>
<evidence type="ECO:0000256" key="1">
    <source>
        <dbReference type="SAM" id="Phobius"/>
    </source>
</evidence>
<evidence type="ECO:0000313" key="3">
    <source>
        <dbReference type="Proteomes" id="UP000477386"/>
    </source>
</evidence>
<feature type="transmembrane region" description="Helical" evidence="1">
    <location>
        <begin position="97"/>
        <end position="113"/>
    </location>
</feature>
<name>A0A6M0IGY7_9BACT</name>
<sequence>MVHSTLGFVHLIASLSAMLMGTIVILNPKRGTLHKRMGYAYVLSMLVLNLTVFQIYHLFGRFGPFHWLAMLSLLCLFGGFIPALIRRHVANWLHWHYYFMTWSVAGLYAAFWAELLTRTLPMGQFWPMVFVATGITMGISSYLIRKHASRLLASHQG</sequence>
<protein>
    <submittedName>
        <fullName evidence="2">DUF2306 domain-containing protein</fullName>
    </submittedName>
</protein>
<keyword evidence="1" id="KW-1133">Transmembrane helix</keyword>
<reference evidence="2 3" key="1">
    <citation type="submission" date="2020-02" db="EMBL/GenBank/DDBJ databases">
        <title>Draft genome sequence of two Spirosoma agri KCTC 52727 and Spirosoma terrae KCTC 52035.</title>
        <authorList>
            <person name="Rojas J."/>
            <person name="Ambika Manirajan B."/>
            <person name="Ratering S."/>
            <person name="Suarez C."/>
            <person name="Schnell S."/>
        </authorList>
    </citation>
    <scope>NUCLEOTIDE SEQUENCE [LARGE SCALE GENOMIC DNA]</scope>
    <source>
        <strain evidence="2 3">KCTC 52727</strain>
    </source>
</reference>
<dbReference type="EMBL" id="JAAGNZ010000001">
    <property type="protein sequence ID" value="NEU67468.1"/>
    <property type="molecule type" value="Genomic_DNA"/>
</dbReference>
<keyword evidence="3" id="KW-1185">Reference proteome</keyword>
<dbReference type="InterPro" id="IPR018750">
    <property type="entry name" value="DUF2306_membrane"/>
</dbReference>
<dbReference type="AlphaFoldDB" id="A0A6M0IGY7"/>
<gene>
    <name evidence="2" type="ORF">GK091_11300</name>
</gene>
<keyword evidence="1" id="KW-0812">Transmembrane</keyword>
<feature type="transmembrane region" description="Helical" evidence="1">
    <location>
        <begin position="38"/>
        <end position="59"/>
    </location>
</feature>
<dbReference type="Pfam" id="PF10067">
    <property type="entry name" value="DUF2306"/>
    <property type="match status" value="1"/>
</dbReference>
<evidence type="ECO:0000313" key="2">
    <source>
        <dbReference type="EMBL" id="NEU67468.1"/>
    </source>
</evidence>
<proteinExistence type="predicted"/>
<dbReference type="RefSeq" id="WP_164037507.1">
    <property type="nucleotide sequence ID" value="NZ_JAAGNZ010000001.1"/>
</dbReference>
<keyword evidence="1" id="KW-0472">Membrane</keyword>
<feature type="transmembrane region" description="Helical" evidence="1">
    <location>
        <begin position="65"/>
        <end position="85"/>
    </location>
</feature>
<comment type="caution">
    <text evidence="2">The sequence shown here is derived from an EMBL/GenBank/DDBJ whole genome shotgun (WGS) entry which is preliminary data.</text>
</comment>
<accession>A0A6M0IGY7</accession>
<organism evidence="2 3">
    <name type="scientific">Spirosoma agri</name>
    <dbReference type="NCBI Taxonomy" id="1987381"/>
    <lineage>
        <taxon>Bacteria</taxon>
        <taxon>Pseudomonadati</taxon>
        <taxon>Bacteroidota</taxon>
        <taxon>Cytophagia</taxon>
        <taxon>Cytophagales</taxon>
        <taxon>Cytophagaceae</taxon>
        <taxon>Spirosoma</taxon>
    </lineage>
</organism>
<feature type="transmembrane region" description="Helical" evidence="1">
    <location>
        <begin position="125"/>
        <end position="144"/>
    </location>
</feature>
<dbReference type="Proteomes" id="UP000477386">
    <property type="component" value="Unassembled WGS sequence"/>
</dbReference>